<keyword evidence="2" id="KW-0732">Signal</keyword>
<evidence type="ECO:0000256" key="2">
    <source>
        <dbReference type="ARBA" id="ARBA00022729"/>
    </source>
</evidence>
<keyword evidence="3" id="KW-0378">Hydrolase</keyword>
<protein>
    <submittedName>
        <fullName evidence="5">Penicillin acylase family protein</fullName>
    </submittedName>
</protein>
<accession>A0ABS9W2L0</accession>
<dbReference type="InterPro" id="IPR043146">
    <property type="entry name" value="Penicillin_amidase_N_B-knob"/>
</dbReference>
<dbReference type="Gene3D" id="3.60.20.10">
    <property type="entry name" value="Glutamine Phosphoribosylpyrophosphate, subunit 1, domain 1"/>
    <property type="match status" value="1"/>
</dbReference>
<dbReference type="Gene3D" id="2.30.120.10">
    <property type="match status" value="1"/>
</dbReference>
<dbReference type="InterPro" id="IPR014395">
    <property type="entry name" value="Pen/GL7ACA/AHL_acylase"/>
</dbReference>
<dbReference type="Gene3D" id="1.10.439.10">
    <property type="entry name" value="Penicillin Amidohydrolase, domain 1"/>
    <property type="match status" value="1"/>
</dbReference>
<comment type="caution">
    <text evidence="5">The sequence shown here is derived from an EMBL/GenBank/DDBJ whole genome shotgun (WGS) entry which is preliminary data.</text>
</comment>
<dbReference type="SUPFAM" id="SSF56235">
    <property type="entry name" value="N-terminal nucleophile aminohydrolases (Ntn hydrolases)"/>
    <property type="match status" value="1"/>
</dbReference>
<dbReference type="EMBL" id="JALBUU010000004">
    <property type="protein sequence ID" value="MCI0753437.1"/>
    <property type="molecule type" value="Genomic_DNA"/>
</dbReference>
<evidence type="ECO:0000313" key="6">
    <source>
        <dbReference type="Proteomes" id="UP001201985"/>
    </source>
</evidence>
<evidence type="ECO:0000313" key="5">
    <source>
        <dbReference type="EMBL" id="MCI0753437.1"/>
    </source>
</evidence>
<sequence length="723" mass="79406">MSETTHLAGVSGKVEIVRDDVGIPHIFASSSADLQFGLGFAMAEDRLWQIDRLRRRALGRQAEVMGQAYLATDIAHRTVGLPEIAGREAEAMDPITAPLVDAFVAGINRGIAVLELPPEFGILGYKPEPFTRVCVVAIARGLWWSLNGRIDRLAAAEAARFLPERLREDYLTPEGSDNLILPSPAFSPPHAAGTDDATGSNNWALNPALTGGSAILAGDPHQPFWVPSSWYEFALHGPEDNAAGCGHPGVPGLLWGSNGTIAFCLTNNMASTRDLYAETVNPDDAAQYWDGEGWRAFEETTEVIYVKDAPDHSLTIRRTVRGPIVNALVPPLTEGGDPPLSLRWVGMEHIDDMRALVNLSRAKDWDAFRNTLRDWSVAVFNWIYADIHGNVGYQMAGRLPLRPRFAYGYRDATNPDDRWSGYIPFEQLPHSYNPPRGYVASANQRVIPPEQEPMIYGAYSQGHRGIRLDQIFTAPSTHNRAATIAVQNDVVNTRAQRLVPAILRLLPAEDPVARILGSWDFAYTLESAAPTVFETFMFLWQRAIVAAHMPARLRDLVVQQTGLGCAMLLEPERPFFPEGTGAVARDVAAKVLDTLCDRLGVDGAAWVWGKVHLAHWKHPLSNAERSATFDIGPAAVDGGSHTLRNTGGELPPHNAASGAEYRIVVDFAEPDRFLAVQNIGNSGIPGHKHYSDQFVPWLRGDYHTMHLNREHISVQSVTVLVPT</sequence>
<keyword evidence="6" id="KW-1185">Reference proteome</keyword>
<proteinExistence type="inferred from homology"/>
<keyword evidence="4" id="KW-0865">Zymogen</keyword>
<comment type="similarity">
    <text evidence="1">Belongs to the peptidase S45 family.</text>
</comment>
<dbReference type="InterPro" id="IPR023343">
    <property type="entry name" value="Penicillin_amidase_dom1"/>
</dbReference>
<gene>
    <name evidence="5" type="ORF">MON41_06640</name>
</gene>
<dbReference type="PANTHER" id="PTHR34218:SF3">
    <property type="entry name" value="ACYL-HOMOSERINE LACTONE ACYLASE PVDQ"/>
    <property type="match status" value="1"/>
</dbReference>
<dbReference type="CDD" id="cd03747">
    <property type="entry name" value="Ntn_PGA_like"/>
    <property type="match status" value="1"/>
</dbReference>
<dbReference type="Proteomes" id="UP001201985">
    <property type="component" value="Unassembled WGS sequence"/>
</dbReference>
<evidence type="ECO:0000256" key="3">
    <source>
        <dbReference type="ARBA" id="ARBA00022801"/>
    </source>
</evidence>
<dbReference type="PANTHER" id="PTHR34218">
    <property type="entry name" value="PEPTIDASE S45 PENICILLIN AMIDASE"/>
    <property type="match status" value="1"/>
</dbReference>
<name>A0ABS9W2L0_9PROT</name>
<dbReference type="PIRSF" id="PIRSF001227">
    <property type="entry name" value="Pen_acylase"/>
    <property type="match status" value="1"/>
</dbReference>
<dbReference type="RefSeq" id="WP_241792668.1">
    <property type="nucleotide sequence ID" value="NZ_JALBUU010000004.1"/>
</dbReference>
<dbReference type="Pfam" id="PF01804">
    <property type="entry name" value="Penicil_amidase"/>
    <property type="match status" value="1"/>
</dbReference>
<evidence type="ECO:0000256" key="4">
    <source>
        <dbReference type="ARBA" id="ARBA00023145"/>
    </source>
</evidence>
<evidence type="ECO:0000256" key="1">
    <source>
        <dbReference type="ARBA" id="ARBA00006586"/>
    </source>
</evidence>
<dbReference type="InterPro" id="IPR002692">
    <property type="entry name" value="S45"/>
</dbReference>
<reference evidence="5 6" key="1">
    <citation type="submission" date="2022-03" db="EMBL/GenBank/DDBJ databases">
        <title>Complete genome analysis of Roseomonas KG 17.1 : a prolific producer of plant growth promoters.</title>
        <authorList>
            <person name="Saadouli I."/>
            <person name="Najjari A."/>
            <person name="Mosbah A."/>
            <person name="Ouzari H.I."/>
        </authorList>
    </citation>
    <scope>NUCLEOTIDE SEQUENCE [LARGE SCALE GENOMIC DNA]</scope>
    <source>
        <strain evidence="5 6">KG17-1</strain>
    </source>
</reference>
<dbReference type="InterPro" id="IPR029055">
    <property type="entry name" value="Ntn_hydrolases_N"/>
</dbReference>
<dbReference type="InterPro" id="IPR043147">
    <property type="entry name" value="Penicillin_amidase_A-knob"/>
</dbReference>
<organism evidence="5 6">
    <name type="scientific">Teichococcus vastitatis</name>
    <dbReference type="NCBI Taxonomy" id="2307076"/>
    <lineage>
        <taxon>Bacteria</taxon>
        <taxon>Pseudomonadati</taxon>
        <taxon>Pseudomonadota</taxon>
        <taxon>Alphaproteobacteria</taxon>
        <taxon>Acetobacterales</taxon>
        <taxon>Roseomonadaceae</taxon>
        <taxon>Roseomonas</taxon>
    </lineage>
</organism>
<dbReference type="Gene3D" id="1.10.1400.10">
    <property type="match status" value="1"/>
</dbReference>